<feature type="compositionally biased region" description="Pro residues" evidence="1">
    <location>
        <begin position="98"/>
        <end position="111"/>
    </location>
</feature>
<sequence length="124" mass="13993">MLHTAPCNPKQIALPVAPTHTIPSHDNQGSSPTHPPRPHLTHQSPSRSLPQFLAIQYYLEDRNRWARIEMVVCCVPNPQNRKQQPNDGDSWWQTTCPNPIPNARIPPPPPSTASRFHPQTVCFV</sequence>
<reference evidence="2" key="1">
    <citation type="submission" date="2021-01" db="EMBL/GenBank/DDBJ databases">
        <authorList>
            <person name="Corre E."/>
            <person name="Pelletier E."/>
            <person name="Niang G."/>
            <person name="Scheremetjew M."/>
            <person name="Finn R."/>
            <person name="Kale V."/>
            <person name="Holt S."/>
            <person name="Cochrane G."/>
            <person name="Meng A."/>
            <person name="Brown T."/>
            <person name="Cohen L."/>
        </authorList>
    </citation>
    <scope>NUCLEOTIDE SEQUENCE</scope>
    <source>
        <strain evidence="2">CCAP1064/1</strain>
    </source>
</reference>
<protein>
    <submittedName>
        <fullName evidence="2">Uncharacterized protein</fullName>
    </submittedName>
</protein>
<evidence type="ECO:0000313" key="2">
    <source>
        <dbReference type="EMBL" id="CAD8427013.1"/>
    </source>
</evidence>
<feature type="region of interest" description="Disordered" evidence="1">
    <location>
        <begin position="80"/>
        <end position="114"/>
    </location>
</feature>
<proteinExistence type="predicted"/>
<dbReference type="EMBL" id="HBEL01050360">
    <property type="protein sequence ID" value="CAD8427013.1"/>
    <property type="molecule type" value="Transcribed_RNA"/>
</dbReference>
<organism evidence="2">
    <name type="scientific">Proboscia inermis</name>
    <dbReference type="NCBI Taxonomy" id="420281"/>
    <lineage>
        <taxon>Eukaryota</taxon>
        <taxon>Sar</taxon>
        <taxon>Stramenopiles</taxon>
        <taxon>Ochrophyta</taxon>
        <taxon>Bacillariophyta</taxon>
        <taxon>Coscinodiscophyceae</taxon>
        <taxon>Rhizosoleniophycidae</taxon>
        <taxon>Rhizosoleniales</taxon>
        <taxon>Rhizosoleniaceae</taxon>
        <taxon>Proboscia</taxon>
    </lineage>
</organism>
<accession>A0A7S0CKY4</accession>
<evidence type="ECO:0000256" key="1">
    <source>
        <dbReference type="SAM" id="MobiDB-lite"/>
    </source>
</evidence>
<feature type="region of interest" description="Disordered" evidence="1">
    <location>
        <begin position="1"/>
        <end position="47"/>
    </location>
</feature>
<gene>
    <name evidence="2" type="ORF">PINE0816_LOCUS23178</name>
</gene>
<name>A0A7S0CKY4_9STRA</name>
<feature type="compositionally biased region" description="Polar residues" evidence="1">
    <location>
        <begin position="80"/>
        <end position="96"/>
    </location>
</feature>
<dbReference type="AlphaFoldDB" id="A0A7S0CKY4"/>
<feature type="compositionally biased region" description="Polar residues" evidence="1">
    <location>
        <begin position="21"/>
        <end position="32"/>
    </location>
</feature>